<keyword evidence="1" id="KW-1133">Transmembrane helix</keyword>
<keyword evidence="1" id="KW-0472">Membrane</keyword>
<evidence type="ECO:0000313" key="3">
    <source>
        <dbReference type="Proteomes" id="UP000236161"/>
    </source>
</evidence>
<dbReference type="Proteomes" id="UP000236161">
    <property type="component" value="Unassembled WGS sequence"/>
</dbReference>
<gene>
    <name evidence="2" type="ORF">AXF42_Ash021752</name>
</gene>
<reference evidence="2 3" key="1">
    <citation type="journal article" date="2017" name="Nature">
        <title>The Apostasia genome and the evolution of orchids.</title>
        <authorList>
            <person name="Zhang G.Q."/>
            <person name="Liu K.W."/>
            <person name="Li Z."/>
            <person name="Lohaus R."/>
            <person name="Hsiao Y.Y."/>
            <person name="Niu S.C."/>
            <person name="Wang J.Y."/>
            <person name="Lin Y.C."/>
            <person name="Xu Q."/>
            <person name="Chen L.J."/>
            <person name="Yoshida K."/>
            <person name="Fujiwara S."/>
            <person name="Wang Z.W."/>
            <person name="Zhang Y.Q."/>
            <person name="Mitsuda N."/>
            <person name="Wang M."/>
            <person name="Liu G.H."/>
            <person name="Pecoraro L."/>
            <person name="Huang H.X."/>
            <person name="Xiao X.J."/>
            <person name="Lin M."/>
            <person name="Wu X.Y."/>
            <person name="Wu W.L."/>
            <person name="Chen Y.Y."/>
            <person name="Chang S.B."/>
            <person name="Sakamoto S."/>
            <person name="Ohme-Takagi M."/>
            <person name="Yagi M."/>
            <person name="Zeng S.J."/>
            <person name="Shen C.Y."/>
            <person name="Yeh C.M."/>
            <person name="Luo Y.B."/>
            <person name="Tsai W.C."/>
            <person name="Van de Peer Y."/>
            <person name="Liu Z.J."/>
        </authorList>
    </citation>
    <scope>NUCLEOTIDE SEQUENCE [LARGE SCALE GENOMIC DNA]</scope>
    <source>
        <strain evidence="3">cv. Shenzhen</strain>
        <tissue evidence="2">Stem</tissue>
    </source>
</reference>
<proteinExistence type="predicted"/>
<keyword evidence="1" id="KW-0812">Transmembrane</keyword>
<accession>A0A2H9ZSP3</accession>
<evidence type="ECO:0000256" key="1">
    <source>
        <dbReference type="SAM" id="Phobius"/>
    </source>
</evidence>
<organism evidence="2 3">
    <name type="scientific">Apostasia shenzhenica</name>
    <dbReference type="NCBI Taxonomy" id="1088818"/>
    <lineage>
        <taxon>Eukaryota</taxon>
        <taxon>Viridiplantae</taxon>
        <taxon>Streptophyta</taxon>
        <taxon>Embryophyta</taxon>
        <taxon>Tracheophyta</taxon>
        <taxon>Spermatophyta</taxon>
        <taxon>Magnoliopsida</taxon>
        <taxon>Liliopsida</taxon>
        <taxon>Asparagales</taxon>
        <taxon>Orchidaceae</taxon>
        <taxon>Apostasioideae</taxon>
        <taxon>Apostasia</taxon>
    </lineage>
</organism>
<name>A0A2H9ZSP3_9ASPA</name>
<sequence length="109" mass="13114">MRIIFFIFLALILFYYLYELRTSEPSINKFWFSTYSICDLFIFLIFVFYLICETLKCPFFIYLGSNSKGKVTTDDWRNILSGLLAFDVDHDLSFCSFVLFFWYQLCARC</sequence>
<dbReference type="EMBL" id="KZ454320">
    <property type="protein sequence ID" value="PKA46316.1"/>
    <property type="molecule type" value="Genomic_DNA"/>
</dbReference>
<feature type="transmembrane region" description="Helical" evidence="1">
    <location>
        <begin position="32"/>
        <end position="52"/>
    </location>
</feature>
<dbReference type="AlphaFoldDB" id="A0A2H9ZSP3"/>
<keyword evidence="3" id="KW-1185">Reference proteome</keyword>
<evidence type="ECO:0000313" key="2">
    <source>
        <dbReference type="EMBL" id="PKA46316.1"/>
    </source>
</evidence>
<protein>
    <submittedName>
        <fullName evidence="2">Uncharacterized protein</fullName>
    </submittedName>
</protein>